<dbReference type="EMBL" id="JBBPBN010000080">
    <property type="protein sequence ID" value="KAK8983550.1"/>
    <property type="molecule type" value="Genomic_DNA"/>
</dbReference>
<name>A0ABR2P5W3_9ROSI</name>
<dbReference type="InterPro" id="IPR052929">
    <property type="entry name" value="RNase_H-like_EbsB-rel"/>
</dbReference>
<dbReference type="InterPro" id="IPR036397">
    <property type="entry name" value="RNaseH_sf"/>
</dbReference>
<dbReference type="CDD" id="cd06222">
    <property type="entry name" value="RNase_H_like"/>
    <property type="match status" value="1"/>
</dbReference>
<dbReference type="PANTHER" id="PTHR47074">
    <property type="entry name" value="BNAC02G40300D PROTEIN"/>
    <property type="match status" value="1"/>
</dbReference>
<proteinExistence type="predicted"/>
<protein>
    <recommendedName>
        <fullName evidence="1">RNase H type-1 domain-containing protein</fullName>
    </recommendedName>
</protein>
<evidence type="ECO:0000259" key="1">
    <source>
        <dbReference type="Pfam" id="PF13456"/>
    </source>
</evidence>
<feature type="domain" description="RNase H type-1" evidence="1">
    <location>
        <begin position="141"/>
        <end position="262"/>
    </location>
</feature>
<evidence type="ECO:0000313" key="2">
    <source>
        <dbReference type="EMBL" id="KAK8983550.1"/>
    </source>
</evidence>
<accession>A0ABR2P5W3</accession>
<dbReference type="InterPro" id="IPR044730">
    <property type="entry name" value="RNase_H-like_dom_plant"/>
</dbReference>
<dbReference type="Proteomes" id="UP001396334">
    <property type="component" value="Unassembled WGS sequence"/>
</dbReference>
<dbReference type="PANTHER" id="PTHR47074:SF61">
    <property type="entry name" value="RNASE H TYPE-1 DOMAIN-CONTAINING PROTEIN"/>
    <property type="match status" value="1"/>
</dbReference>
<dbReference type="InterPro" id="IPR012337">
    <property type="entry name" value="RNaseH-like_sf"/>
</dbReference>
<reference evidence="2 3" key="1">
    <citation type="journal article" date="2024" name="G3 (Bethesda)">
        <title>Genome assembly of Hibiscus sabdariffa L. provides insights into metabolisms of medicinal natural products.</title>
        <authorList>
            <person name="Kim T."/>
        </authorList>
    </citation>
    <scope>NUCLEOTIDE SEQUENCE [LARGE SCALE GENOMIC DNA]</scope>
    <source>
        <strain evidence="2">TK-2024</strain>
        <tissue evidence="2">Old leaves</tissue>
    </source>
</reference>
<keyword evidence="3" id="KW-1185">Reference proteome</keyword>
<dbReference type="Pfam" id="PF13456">
    <property type="entry name" value="RVT_3"/>
    <property type="match status" value="1"/>
</dbReference>
<sequence length="334" mass="36884">MASGSGRIEGYPIDIRYVKVSDLIDPICNEWNTELLSSLFEPNLVDRIQCIPLAHSKPPDSLVWRCEDNKRRGLVLVSYWSLWFARNQLVHEGVSPSLHKLQSSIAAHIAELDSITALHSPFISTIHAAWSPPEMGIIKLNFDASLNLSDKSSVSGIIARNSLGHIKAACAFAHTPIDNVFVAEAMACADAINFAIDLGFRSIQMEGNSLTVIKKLVSPSIDRSIISPIILDIKSKLGFFEKVTFSHVRRQVNQAAHALAKESLHLPLPRFWNEAAHQQWRALLSGISCNRLLDISVGWFGVSHISCLQALAISHALCAPEFSLYHGCRSSFKS</sequence>
<dbReference type="SUPFAM" id="SSF53098">
    <property type="entry name" value="Ribonuclease H-like"/>
    <property type="match status" value="1"/>
</dbReference>
<comment type="caution">
    <text evidence="2">The sequence shown here is derived from an EMBL/GenBank/DDBJ whole genome shotgun (WGS) entry which is preliminary data.</text>
</comment>
<dbReference type="Gene3D" id="3.30.420.10">
    <property type="entry name" value="Ribonuclease H-like superfamily/Ribonuclease H"/>
    <property type="match status" value="1"/>
</dbReference>
<gene>
    <name evidence="2" type="ORF">V6N11_073955</name>
</gene>
<organism evidence="2 3">
    <name type="scientific">Hibiscus sabdariffa</name>
    <name type="common">roselle</name>
    <dbReference type="NCBI Taxonomy" id="183260"/>
    <lineage>
        <taxon>Eukaryota</taxon>
        <taxon>Viridiplantae</taxon>
        <taxon>Streptophyta</taxon>
        <taxon>Embryophyta</taxon>
        <taxon>Tracheophyta</taxon>
        <taxon>Spermatophyta</taxon>
        <taxon>Magnoliopsida</taxon>
        <taxon>eudicotyledons</taxon>
        <taxon>Gunneridae</taxon>
        <taxon>Pentapetalae</taxon>
        <taxon>rosids</taxon>
        <taxon>malvids</taxon>
        <taxon>Malvales</taxon>
        <taxon>Malvaceae</taxon>
        <taxon>Malvoideae</taxon>
        <taxon>Hibiscus</taxon>
    </lineage>
</organism>
<evidence type="ECO:0000313" key="3">
    <source>
        <dbReference type="Proteomes" id="UP001396334"/>
    </source>
</evidence>
<dbReference type="InterPro" id="IPR002156">
    <property type="entry name" value="RNaseH_domain"/>
</dbReference>